<evidence type="ECO:0000313" key="4">
    <source>
        <dbReference type="Proteomes" id="UP000299102"/>
    </source>
</evidence>
<proteinExistence type="predicted"/>
<keyword evidence="4" id="KW-1185">Reference proteome</keyword>
<feature type="signal peptide" evidence="2">
    <location>
        <begin position="1"/>
        <end position="23"/>
    </location>
</feature>
<reference evidence="3 4" key="1">
    <citation type="journal article" date="2019" name="Commun. Biol.">
        <title>The bagworm genome reveals a unique fibroin gene that provides high tensile strength.</title>
        <authorList>
            <person name="Kono N."/>
            <person name="Nakamura H."/>
            <person name="Ohtoshi R."/>
            <person name="Tomita M."/>
            <person name="Numata K."/>
            <person name="Arakawa K."/>
        </authorList>
    </citation>
    <scope>NUCLEOTIDE SEQUENCE [LARGE SCALE GENOMIC DNA]</scope>
</reference>
<protein>
    <submittedName>
        <fullName evidence="3">Uncharacterized protein</fullName>
    </submittedName>
</protein>
<dbReference type="EMBL" id="BGZK01000064">
    <property type="protein sequence ID" value="GBP14542.1"/>
    <property type="molecule type" value="Genomic_DNA"/>
</dbReference>
<dbReference type="AlphaFoldDB" id="A0A4C1TJ52"/>
<feature type="compositionally biased region" description="Basic residues" evidence="1">
    <location>
        <begin position="27"/>
        <end position="37"/>
    </location>
</feature>
<feature type="compositionally biased region" description="Pro residues" evidence="1">
    <location>
        <begin position="38"/>
        <end position="85"/>
    </location>
</feature>
<feature type="region of interest" description="Disordered" evidence="1">
    <location>
        <begin position="27"/>
        <end position="85"/>
    </location>
</feature>
<sequence length="354" mass="39105">MLRTACALLFVIYLLCHCSPGLSCQPSHHRRRHHHPPSPHPPPGGSHPKPPSPWNQHPPPGSSHPTPPSPWNQHPPPGGSHPKPPSTTYNVYYHYHYIPPPQIHYAPRGGPAYTYPVYHSQPPTYVYLYRDSSSKYGQLLAGLSLYNLGMRTTPTFSRHRHRHYQSQPGEVCKLGIRKENGDYEETKIDCEMISSFIWADEDRRKTPAANLSHNSASSAVTMTVINTTTTTINDSSILNDVPATSYTMLPNGTLVQVNDTQPNGSVTSSVTTVTTTNTMVVTNALDPKNNGPPVEVTDGTLCYVMRRTRTSNMKHKFPCGLLQSYASQSLRNAAAQNVPVVGVFTAIMVAFIVH</sequence>
<accession>A0A4C1TJ52</accession>
<evidence type="ECO:0000256" key="2">
    <source>
        <dbReference type="SAM" id="SignalP"/>
    </source>
</evidence>
<keyword evidence="2" id="KW-0732">Signal</keyword>
<organism evidence="3 4">
    <name type="scientific">Eumeta variegata</name>
    <name type="common">Bagworm moth</name>
    <name type="synonym">Eumeta japonica</name>
    <dbReference type="NCBI Taxonomy" id="151549"/>
    <lineage>
        <taxon>Eukaryota</taxon>
        <taxon>Metazoa</taxon>
        <taxon>Ecdysozoa</taxon>
        <taxon>Arthropoda</taxon>
        <taxon>Hexapoda</taxon>
        <taxon>Insecta</taxon>
        <taxon>Pterygota</taxon>
        <taxon>Neoptera</taxon>
        <taxon>Endopterygota</taxon>
        <taxon>Lepidoptera</taxon>
        <taxon>Glossata</taxon>
        <taxon>Ditrysia</taxon>
        <taxon>Tineoidea</taxon>
        <taxon>Psychidae</taxon>
        <taxon>Oiketicinae</taxon>
        <taxon>Eumeta</taxon>
    </lineage>
</organism>
<name>A0A4C1TJ52_EUMVA</name>
<evidence type="ECO:0000313" key="3">
    <source>
        <dbReference type="EMBL" id="GBP14542.1"/>
    </source>
</evidence>
<dbReference type="OrthoDB" id="7458366at2759"/>
<evidence type="ECO:0000256" key="1">
    <source>
        <dbReference type="SAM" id="MobiDB-lite"/>
    </source>
</evidence>
<feature type="chain" id="PRO_5020030533" evidence="2">
    <location>
        <begin position="24"/>
        <end position="354"/>
    </location>
</feature>
<gene>
    <name evidence="3" type="ORF">EVAR_7809_1</name>
</gene>
<dbReference type="Proteomes" id="UP000299102">
    <property type="component" value="Unassembled WGS sequence"/>
</dbReference>
<comment type="caution">
    <text evidence="3">The sequence shown here is derived from an EMBL/GenBank/DDBJ whole genome shotgun (WGS) entry which is preliminary data.</text>
</comment>